<protein>
    <submittedName>
        <fullName evidence="1">Uncharacterized protein</fullName>
    </submittedName>
</protein>
<gene>
    <name evidence="1" type="ORF">HMPREF9441_02858</name>
</gene>
<sequence>MYIISTKIVKGERRDKRKTKFFKLTHAKPHPIFVKTKIAQVF</sequence>
<keyword evidence="2" id="KW-1185">Reference proteome</keyword>
<accession>G5SU03</accession>
<reference evidence="1 2" key="1">
    <citation type="submission" date="2011-03" db="EMBL/GenBank/DDBJ databases">
        <authorList>
            <person name="Weinstock G."/>
            <person name="Sodergren E."/>
            <person name="Clifton S."/>
            <person name="Fulton L."/>
            <person name="Fulton B."/>
            <person name="Courtney L."/>
            <person name="Fronick C."/>
            <person name="Harrison M."/>
            <person name="Strong C."/>
            <person name="Farmer C."/>
            <person name="Delahaunty K."/>
            <person name="Markovic C."/>
            <person name="Hall O."/>
            <person name="Minx P."/>
            <person name="Tomlinson C."/>
            <person name="Mitreva M."/>
            <person name="Hou S."/>
            <person name="Chen J."/>
            <person name="Wollam A."/>
            <person name="Pepin K.H."/>
            <person name="Johnson M."/>
            <person name="Bhonagiri V."/>
            <person name="Zhang X."/>
            <person name="Suruliraj S."/>
            <person name="Warren W."/>
            <person name="Chinwalla A."/>
            <person name="Mardis E.R."/>
            <person name="Wilson R.K."/>
        </authorList>
    </citation>
    <scope>NUCLEOTIDE SEQUENCE [LARGE SCALE GENOMIC DNA]</scope>
    <source>
        <strain evidence="1 2">YIT 11840</strain>
    </source>
</reference>
<dbReference type="Proteomes" id="UP000003598">
    <property type="component" value="Unassembled WGS sequence"/>
</dbReference>
<comment type="caution">
    <text evidence="1">The sequence shown here is derived from an EMBL/GenBank/DDBJ whole genome shotgun (WGS) entry which is preliminary data.</text>
</comment>
<evidence type="ECO:0000313" key="1">
    <source>
        <dbReference type="EMBL" id="EHG99246.1"/>
    </source>
</evidence>
<dbReference type="EMBL" id="AFFY01000045">
    <property type="protein sequence ID" value="EHG99246.1"/>
    <property type="molecule type" value="Genomic_DNA"/>
</dbReference>
<evidence type="ECO:0000313" key="2">
    <source>
        <dbReference type="Proteomes" id="UP000003598"/>
    </source>
</evidence>
<dbReference type="STRING" id="762968.HMPREF9441_02858"/>
<dbReference type="HOGENOM" id="CLU_3255201_0_0_10"/>
<dbReference type="AlphaFoldDB" id="G5SU03"/>
<proteinExistence type="predicted"/>
<name>G5SU03_9BACT</name>
<organism evidence="1 2">
    <name type="scientific">Paraprevotella clara YIT 11840</name>
    <dbReference type="NCBI Taxonomy" id="762968"/>
    <lineage>
        <taxon>Bacteria</taxon>
        <taxon>Pseudomonadati</taxon>
        <taxon>Bacteroidota</taxon>
        <taxon>Bacteroidia</taxon>
        <taxon>Bacteroidales</taxon>
        <taxon>Prevotellaceae</taxon>
        <taxon>Paraprevotella</taxon>
    </lineage>
</organism>